<gene>
    <name evidence="2" type="ORF">IAD12_01905</name>
</gene>
<dbReference type="InterPro" id="IPR052533">
    <property type="entry name" value="WalJ/YycJ-like"/>
</dbReference>
<dbReference type="EMBL" id="DVLX01000024">
    <property type="protein sequence ID" value="HIT98990.1"/>
    <property type="molecule type" value="Genomic_DNA"/>
</dbReference>
<dbReference type="SUPFAM" id="SSF56281">
    <property type="entry name" value="Metallo-hydrolase/oxidoreductase"/>
    <property type="match status" value="1"/>
</dbReference>
<reference evidence="2" key="2">
    <citation type="journal article" date="2021" name="PeerJ">
        <title>Extensive microbial diversity within the chicken gut microbiome revealed by metagenomics and culture.</title>
        <authorList>
            <person name="Gilroy R."/>
            <person name="Ravi A."/>
            <person name="Getino M."/>
            <person name="Pursley I."/>
            <person name="Horton D.L."/>
            <person name="Alikhan N.F."/>
            <person name="Baker D."/>
            <person name="Gharbi K."/>
            <person name="Hall N."/>
            <person name="Watson M."/>
            <person name="Adriaenssens E.M."/>
            <person name="Foster-Nyarko E."/>
            <person name="Jarju S."/>
            <person name="Secka A."/>
            <person name="Antonio M."/>
            <person name="Oren A."/>
            <person name="Chaudhuri R.R."/>
            <person name="La Ragione R."/>
            <person name="Hildebrand F."/>
            <person name="Pallen M.J."/>
        </authorList>
    </citation>
    <scope>NUCLEOTIDE SEQUENCE</scope>
    <source>
        <strain evidence="2">CHK176-22527</strain>
    </source>
</reference>
<dbReference type="Gene3D" id="3.60.15.10">
    <property type="entry name" value="Ribonuclease Z/Hydroxyacylglutathione hydrolase-like"/>
    <property type="match status" value="1"/>
</dbReference>
<proteinExistence type="predicted"/>
<feature type="domain" description="Metallo-beta-lactamase" evidence="1">
    <location>
        <begin position="13"/>
        <end position="191"/>
    </location>
</feature>
<protein>
    <submittedName>
        <fullName evidence="2">MBL fold metallo-hydrolase</fullName>
    </submittedName>
</protein>
<dbReference type="PANTHER" id="PTHR47619">
    <property type="entry name" value="METALLO-HYDROLASE YYCJ-RELATED"/>
    <property type="match status" value="1"/>
</dbReference>
<evidence type="ECO:0000313" key="3">
    <source>
        <dbReference type="Proteomes" id="UP000824159"/>
    </source>
</evidence>
<comment type="caution">
    <text evidence="2">The sequence shown here is derived from an EMBL/GenBank/DDBJ whole genome shotgun (WGS) entry which is preliminary data.</text>
</comment>
<dbReference type="InterPro" id="IPR001279">
    <property type="entry name" value="Metallo-B-lactamas"/>
</dbReference>
<evidence type="ECO:0000259" key="1">
    <source>
        <dbReference type="SMART" id="SM00849"/>
    </source>
</evidence>
<dbReference type="InterPro" id="IPR036866">
    <property type="entry name" value="RibonucZ/Hydroxyglut_hydro"/>
</dbReference>
<evidence type="ECO:0000313" key="2">
    <source>
        <dbReference type="EMBL" id="HIT98990.1"/>
    </source>
</evidence>
<dbReference type="Proteomes" id="UP000824159">
    <property type="component" value="Unassembled WGS sequence"/>
</dbReference>
<dbReference type="PANTHER" id="PTHR47619:SF1">
    <property type="entry name" value="EXODEOXYRIBONUCLEASE WALJ"/>
    <property type="match status" value="1"/>
</dbReference>
<dbReference type="SMART" id="SM00849">
    <property type="entry name" value="Lactamase_B"/>
    <property type="match status" value="1"/>
</dbReference>
<dbReference type="Pfam" id="PF12706">
    <property type="entry name" value="Lactamase_B_2"/>
    <property type="match status" value="1"/>
</dbReference>
<organism evidence="2 3">
    <name type="scientific">Candidatus Allocopromorpha excrementavium</name>
    <dbReference type="NCBI Taxonomy" id="2840741"/>
    <lineage>
        <taxon>Bacteria</taxon>
        <taxon>Bacillati</taxon>
        <taxon>Bacillota</taxon>
        <taxon>Clostridia</taxon>
        <taxon>Eubacteriales</taxon>
        <taxon>Eubacteriaceae</taxon>
        <taxon>Eubacteriaceae incertae sedis</taxon>
        <taxon>Candidatus Allocopromorpha</taxon>
    </lineage>
</organism>
<sequence>MSLKFCSFASGSSGNCYLVKNDSGALLIDAGISGKKIFAGLEETDTAHEEVLGVLITHEHIDHVKSLPIVTKKLPNAYAYANESTWESIERPVENSKKKYFHTGEDFNIGDFLIRPFSIPHDAAEPVGFSIYSDDRQISIVTDVGYITDDIFSEITDADLLLLEANHEREILLMGKYPYQLKRRIMGENGHLSNISAGECLCHLTEVKNKKRHILLGHLSRENNDPSVAMLTVKNTLMEKDILVGNELSLDVVLRDSCSCIYEV</sequence>
<reference evidence="2" key="1">
    <citation type="submission" date="2020-10" db="EMBL/GenBank/DDBJ databases">
        <authorList>
            <person name="Gilroy R."/>
        </authorList>
    </citation>
    <scope>NUCLEOTIDE SEQUENCE</scope>
    <source>
        <strain evidence="2">CHK176-22527</strain>
    </source>
</reference>
<dbReference type="AlphaFoldDB" id="A0A9D1KVE2"/>
<name>A0A9D1KVE2_9FIRM</name>
<accession>A0A9D1KVE2</accession>